<gene>
    <name evidence="7" type="primary">LOC101235968</name>
</gene>
<proteinExistence type="predicted"/>
<sequence>MHEIFVHHCVEVKDMDLFSAPHWSTHFFNEPECRLLQTDLNHTVGGYSLDQLAPNYDISHHFPQIKRENHISFGDQDNVSLYFSDRKDDFIKLEEGERKKMRRERNKVAASKCRNKRKEHIKCLMKESDDMENKNVDLQTEISSLQAEIRELECILDSHSCIMKSKTKRGE</sequence>
<dbReference type="InterPro" id="IPR046347">
    <property type="entry name" value="bZIP_sf"/>
</dbReference>
<evidence type="ECO:0000259" key="5">
    <source>
        <dbReference type="PROSITE" id="PS50217"/>
    </source>
</evidence>
<keyword evidence="2" id="KW-0238">DNA-binding</keyword>
<protein>
    <submittedName>
        <fullName evidence="7">Jun dimerization protein 2 isoform X3</fullName>
    </submittedName>
</protein>
<evidence type="ECO:0000256" key="3">
    <source>
        <dbReference type="ARBA" id="ARBA00023163"/>
    </source>
</evidence>
<accession>A0ABM4CJV0</accession>
<dbReference type="InterPro" id="IPR000837">
    <property type="entry name" value="AP-1"/>
</dbReference>
<dbReference type="PROSITE" id="PS50217">
    <property type="entry name" value="BZIP"/>
    <property type="match status" value="1"/>
</dbReference>
<dbReference type="SUPFAM" id="SSF57959">
    <property type="entry name" value="Leucine zipper domain"/>
    <property type="match status" value="1"/>
</dbReference>
<keyword evidence="4" id="KW-0175">Coiled coil</keyword>
<evidence type="ECO:0000313" key="6">
    <source>
        <dbReference type="Proteomes" id="UP001652625"/>
    </source>
</evidence>
<name>A0ABM4CJV0_HYDVU</name>
<evidence type="ECO:0000256" key="4">
    <source>
        <dbReference type="SAM" id="Coils"/>
    </source>
</evidence>
<keyword evidence="3" id="KW-0804">Transcription</keyword>
<dbReference type="GeneID" id="101235968"/>
<reference evidence="7" key="1">
    <citation type="submission" date="2025-08" db="UniProtKB">
        <authorList>
            <consortium name="RefSeq"/>
        </authorList>
    </citation>
    <scope>IDENTIFICATION</scope>
</reference>
<dbReference type="RefSeq" id="XP_065662039.1">
    <property type="nucleotide sequence ID" value="XM_065805967.1"/>
</dbReference>
<dbReference type="Pfam" id="PF00170">
    <property type="entry name" value="bZIP_1"/>
    <property type="match status" value="1"/>
</dbReference>
<evidence type="ECO:0000256" key="2">
    <source>
        <dbReference type="ARBA" id="ARBA00023125"/>
    </source>
</evidence>
<dbReference type="Gene3D" id="1.20.5.170">
    <property type="match status" value="1"/>
</dbReference>
<evidence type="ECO:0000256" key="1">
    <source>
        <dbReference type="ARBA" id="ARBA00023015"/>
    </source>
</evidence>
<organism evidence="6 7">
    <name type="scientific">Hydra vulgaris</name>
    <name type="common">Hydra</name>
    <name type="synonym">Hydra attenuata</name>
    <dbReference type="NCBI Taxonomy" id="6087"/>
    <lineage>
        <taxon>Eukaryota</taxon>
        <taxon>Metazoa</taxon>
        <taxon>Cnidaria</taxon>
        <taxon>Hydrozoa</taxon>
        <taxon>Hydroidolina</taxon>
        <taxon>Anthoathecata</taxon>
        <taxon>Aplanulata</taxon>
        <taxon>Hydridae</taxon>
        <taxon>Hydra</taxon>
    </lineage>
</organism>
<dbReference type="CDD" id="cd14721">
    <property type="entry name" value="bZIP_Fos"/>
    <property type="match status" value="1"/>
</dbReference>
<keyword evidence="6" id="KW-1185">Reference proteome</keyword>
<dbReference type="SMART" id="SM00338">
    <property type="entry name" value="BRLZ"/>
    <property type="match status" value="1"/>
</dbReference>
<dbReference type="InterPro" id="IPR004827">
    <property type="entry name" value="bZIP"/>
</dbReference>
<keyword evidence="1" id="KW-0805">Transcription regulation</keyword>
<dbReference type="PANTHER" id="PTHR23351:SF24">
    <property type="entry name" value="ACTIVATING TRANSCRIPTION FACTOR 3-RELATED"/>
    <property type="match status" value="1"/>
</dbReference>
<feature type="coiled-coil region" evidence="4">
    <location>
        <begin position="121"/>
        <end position="155"/>
    </location>
</feature>
<dbReference type="Proteomes" id="UP001652625">
    <property type="component" value="Chromosome 09"/>
</dbReference>
<evidence type="ECO:0000313" key="7">
    <source>
        <dbReference type="RefSeq" id="XP_065662039.1"/>
    </source>
</evidence>
<dbReference type="PROSITE" id="PS00036">
    <property type="entry name" value="BZIP_BASIC"/>
    <property type="match status" value="1"/>
</dbReference>
<dbReference type="PRINTS" id="PR00042">
    <property type="entry name" value="LEUZIPPRFOS"/>
</dbReference>
<feature type="domain" description="BZIP" evidence="5">
    <location>
        <begin position="96"/>
        <end position="159"/>
    </location>
</feature>
<dbReference type="PANTHER" id="PTHR23351">
    <property type="entry name" value="FOS TRANSCRIPTION FACTOR-RELATED"/>
    <property type="match status" value="1"/>
</dbReference>